<feature type="transmembrane region" description="Helical" evidence="7">
    <location>
        <begin position="160"/>
        <end position="179"/>
    </location>
</feature>
<dbReference type="AlphaFoldDB" id="D1CI25"/>
<dbReference type="HOGENOM" id="CLU_016047_1_1_0"/>
<evidence type="ECO:0000256" key="6">
    <source>
        <dbReference type="ARBA" id="ARBA00023136"/>
    </source>
</evidence>
<reference evidence="10" key="1">
    <citation type="journal article" date="2010" name="Stand. Genomic Sci.">
        <title>Complete genome sequence of 'Thermobaculum terrenum' type strain (YNP1).</title>
        <authorList>
            <person name="Kiss H."/>
            <person name="Cleland D."/>
            <person name="Lapidus A."/>
            <person name="Lucas S."/>
            <person name="Glavina Del Rio T."/>
            <person name="Nolan M."/>
            <person name="Tice H."/>
            <person name="Han C."/>
            <person name="Goodwin L."/>
            <person name="Pitluck S."/>
            <person name="Liolios K."/>
            <person name="Ivanova N."/>
            <person name="Mavromatis K."/>
            <person name="Ovchinnikova G."/>
            <person name="Pati A."/>
            <person name="Chen A."/>
            <person name="Palaniappan K."/>
            <person name="Land M."/>
            <person name="Hauser L."/>
            <person name="Chang Y."/>
            <person name="Jeffries C."/>
            <person name="Lu M."/>
            <person name="Brettin T."/>
            <person name="Detter J."/>
            <person name="Goker M."/>
            <person name="Tindall B."/>
            <person name="Beck B."/>
            <person name="McDermott T."/>
            <person name="Woyke T."/>
            <person name="Bristow J."/>
            <person name="Eisen J."/>
            <person name="Markowitz V."/>
            <person name="Hugenholtz P."/>
            <person name="Kyrpides N."/>
            <person name="Klenk H."/>
            <person name="Cheng J."/>
        </authorList>
    </citation>
    <scope>NUCLEOTIDE SEQUENCE [LARGE SCALE GENOMIC DNA]</scope>
    <source>
        <strain evidence="10">ATCC BAA-798 / YNP1</strain>
    </source>
</reference>
<dbReference type="eggNOG" id="COG0395">
    <property type="taxonomic scope" value="Bacteria"/>
</dbReference>
<accession>D1CI25</accession>
<evidence type="ECO:0000259" key="8">
    <source>
        <dbReference type="PROSITE" id="PS50928"/>
    </source>
</evidence>
<keyword evidence="4 7" id="KW-0812">Transmembrane</keyword>
<feature type="transmembrane region" description="Helical" evidence="7">
    <location>
        <begin position="200"/>
        <end position="223"/>
    </location>
</feature>
<dbReference type="KEGG" id="ttr:Tter_2507"/>
<dbReference type="Proteomes" id="UP000000323">
    <property type="component" value="Chromosome 2"/>
</dbReference>
<dbReference type="PANTHER" id="PTHR43744">
    <property type="entry name" value="ABC TRANSPORTER PERMEASE PROTEIN MG189-RELATED-RELATED"/>
    <property type="match status" value="1"/>
</dbReference>
<evidence type="ECO:0000256" key="7">
    <source>
        <dbReference type="RuleBase" id="RU363032"/>
    </source>
</evidence>
<proteinExistence type="inferred from homology"/>
<dbReference type="RefSeq" id="WP_012876427.1">
    <property type="nucleotide sequence ID" value="NC_013526.1"/>
</dbReference>
<dbReference type="GO" id="GO:0005886">
    <property type="term" value="C:plasma membrane"/>
    <property type="evidence" value="ECO:0007669"/>
    <property type="project" value="UniProtKB-SubCell"/>
</dbReference>
<keyword evidence="5 7" id="KW-1133">Transmembrane helix</keyword>
<dbReference type="GO" id="GO:0055085">
    <property type="term" value="P:transmembrane transport"/>
    <property type="evidence" value="ECO:0007669"/>
    <property type="project" value="InterPro"/>
</dbReference>
<name>D1CI25_THET1</name>
<evidence type="ECO:0000256" key="4">
    <source>
        <dbReference type="ARBA" id="ARBA00022692"/>
    </source>
</evidence>
<feature type="transmembrane region" description="Helical" evidence="7">
    <location>
        <begin position="124"/>
        <end position="148"/>
    </location>
</feature>
<feature type="transmembrane region" description="Helical" evidence="7">
    <location>
        <begin position="92"/>
        <end position="112"/>
    </location>
</feature>
<organism evidence="9 10">
    <name type="scientific">Thermobaculum terrenum (strain ATCC BAA-798 / CCMEE 7001 / YNP1)</name>
    <dbReference type="NCBI Taxonomy" id="525904"/>
    <lineage>
        <taxon>Bacteria</taxon>
        <taxon>Bacillati</taxon>
        <taxon>Chloroflexota</taxon>
        <taxon>Chloroflexia</taxon>
        <taxon>Candidatus Thermobaculales</taxon>
        <taxon>Candidatus Thermobaculaceae</taxon>
        <taxon>Thermobaculum</taxon>
    </lineage>
</organism>
<dbReference type="Gene3D" id="1.10.3720.10">
    <property type="entry name" value="MetI-like"/>
    <property type="match status" value="1"/>
</dbReference>
<dbReference type="Pfam" id="PF00528">
    <property type="entry name" value="BPD_transp_1"/>
    <property type="match status" value="1"/>
</dbReference>
<sequence length="296" mass="33033">MITTQAADRTKQQPRARRSPLARLLLAASTYATLLLLGLVMALPFLWMLSTALKPPGTAYSYPPQWVPDRLTLSNFPAVLHLIPFFTFLRNSVMVTGLALVGEVLSSSLVAYGFARFRFPGRDVLFLLVLATMMIPYPVTIIPTFMLFREIGWVNTFLPLIVPAFCGPAFYVFLLRQFFMTISSELDDAAKIDGASEFRIYWQILLPLAKPALATVAVFSFVANWNDFLGPLVYLSDIDKYTLALGINFLRAARAEPTDITIQMAGTLLFLLPCVLLFFLAQRLFIQGIVFTGIKG</sequence>
<keyword evidence="3" id="KW-1003">Cell membrane</keyword>
<keyword evidence="2 7" id="KW-0813">Transport</keyword>
<protein>
    <submittedName>
        <fullName evidence="9">Binding-protein-dependent transport systems inner membrane component</fullName>
    </submittedName>
</protein>
<feature type="transmembrane region" description="Helical" evidence="7">
    <location>
        <begin position="260"/>
        <end position="281"/>
    </location>
</feature>
<evidence type="ECO:0000256" key="2">
    <source>
        <dbReference type="ARBA" id="ARBA00022448"/>
    </source>
</evidence>
<dbReference type="SUPFAM" id="SSF161098">
    <property type="entry name" value="MetI-like"/>
    <property type="match status" value="1"/>
</dbReference>
<feature type="domain" description="ABC transmembrane type-1" evidence="8">
    <location>
        <begin position="89"/>
        <end position="281"/>
    </location>
</feature>
<dbReference type="InterPro" id="IPR000515">
    <property type="entry name" value="MetI-like"/>
</dbReference>
<comment type="similarity">
    <text evidence="7">Belongs to the binding-protein-dependent transport system permease family.</text>
</comment>
<dbReference type="EMBL" id="CP001826">
    <property type="protein sequence ID" value="ACZ43396.1"/>
    <property type="molecule type" value="Genomic_DNA"/>
</dbReference>
<dbReference type="STRING" id="525904.Tter_2507"/>
<dbReference type="OrthoDB" id="2063054at2"/>
<comment type="subcellular location">
    <subcellularLocation>
        <location evidence="1 7">Cell membrane</location>
        <topology evidence="1 7">Multi-pass membrane protein</topology>
    </subcellularLocation>
</comment>
<dbReference type="PROSITE" id="PS50928">
    <property type="entry name" value="ABC_TM1"/>
    <property type="match status" value="1"/>
</dbReference>
<evidence type="ECO:0000313" key="9">
    <source>
        <dbReference type="EMBL" id="ACZ43396.1"/>
    </source>
</evidence>
<gene>
    <name evidence="9" type="ordered locus">Tter_2507</name>
</gene>
<dbReference type="CDD" id="cd06261">
    <property type="entry name" value="TM_PBP2"/>
    <property type="match status" value="1"/>
</dbReference>
<dbReference type="PANTHER" id="PTHR43744:SF6">
    <property type="entry name" value="ABC TRANSPORTER PERMEASE PROTEIN YESQ-RELATED"/>
    <property type="match status" value="1"/>
</dbReference>
<feature type="transmembrane region" description="Helical" evidence="7">
    <location>
        <begin position="21"/>
        <end position="47"/>
    </location>
</feature>
<evidence type="ECO:0000256" key="3">
    <source>
        <dbReference type="ARBA" id="ARBA00022475"/>
    </source>
</evidence>
<keyword evidence="6 7" id="KW-0472">Membrane</keyword>
<keyword evidence="10" id="KW-1185">Reference proteome</keyword>
<evidence type="ECO:0000256" key="1">
    <source>
        <dbReference type="ARBA" id="ARBA00004651"/>
    </source>
</evidence>
<evidence type="ECO:0000313" key="10">
    <source>
        <dbReference type="Proteomes" id="UP000000323"/>
    </source>
</evidence>
<evidence type="ECO:0000256" key="5">
    <source>
        <dbReference type="ARBA" id="ARBA00022989"/>
    </source>
</evidence>
<dbReference type="InterPro" id="IPR035906">
    <property type="entry name" value="MetI-like_sf"/>
</dbReference>